<feature type="compositionally biased region" description="Basic residues" evidence="2">
    <location>
        <begin position="1029"/>
        <end position="1044"/>
    </location>
</feature>
<dbReference type="Proteomes" id="UP001652625">
    <property type="component" value="Chromosome 13"/>
</dbReference>
<organism evidence="4 5">
    <name type="scientific">Hydra vulgaris</name>
    <name type="common">Hydra</name>
    <name type="synonym">Hydra attenuata</name>
    <dbReference type="NCBI Taxonomy" id="6087"/>
    <lineage>
        <taxon>Eukaryota</taxon>
        <taxon>Metazoa</taxon>
        <taxon>Cnidaria</taxon>
        <taxon>Hydrozoa</taxon>
        <taxon>Hydroidolina</taxon>
        <taxon>Anthoathecata</taxon>
        <taxon>Aplanulata</taxon>
        <taxon>Hydridae</taxon>
        <taxon>Hydra</taxon>
    </lineage>
</organism>
<feature type="compositionally biased region" description="Low complexity" evidence="2">
    <location>
        <begin position="1049"/>
        <end position="1064"/>
    </location>
</feature>
<name>A0ABM4DDX0_HYDVU</name>
<keyword evidence="3" id="KW-0472">Membrane</keyword>
<evidence type="ECO:0000313" key="5">
    <source>
        <dbReference type="RefSeq" id="XP_065672596.1"/>
    </source>
</evidence>
<accession>A0ABM4DDX0</accession>
<keyword evidence="4" id="KW-1185">Reference proteome</keyword>
<feature type="region of interest" description="Disordered" evidence="2">
    <location>
        <begin position="999"/>
        <end position="1093"/>
    </location>
</feature>
<evidence type="ECO:0000256" key="2">
    <source>
        <dbReference type="SAM" id="MobiDB-lite"/>
    </source>
</evidence>
<evidence type="ECO:0000256" key="1">
    <source>
        <dbReference type="SAM" id="Coils"/>
    </source>
</evidence>
<feature type="region of interest" description="Disordered" evidence="2">
    <location>
        <begin position="567"/>
        <end position="587"/>
    </location>
</feature>
<gene>
    <name evidence="5" type="primary">LOC100207552</name>
</gene>
<reference evidence="5" key="1">
    <citation type="submission" date="2025-08" db="UniProtKB">
        <authorList>
            <consortium name="RefSeq"/>
        </authorList>
    </citation>
    <scope>IDENTIFICATION</scope>
</reference>
<evidence type="ECO:0000313" key="4">
    <source>
        <dbReference type="Proteomes" id="UP001652625"/>
    </source>
</evidence>
<feature type="coiled-coil region" evidence="1">
    <location>
        <begin position="424"/>
        <end position="451"/>
    </location>
</feature>
<keyword evidence="1" id="KW-0175">Coiled coil</keyword>
<feature type="compositionally biased region" description="Basic and acidic residues" evidence="2">
    <location>
        <begin position="1067"/>
        <end position="1077"/>
    </location>
</feature>
<evidence type="ECO:0000256" key="3">
    <source>
        <dbReference type="SAM" id="Phobius"/>
    </source>
</evidence>
<feature type="transmembrane region" description="Helical" evidence="3">
    <location>
        <begin position="284"/>
        <end position="305"/>
    </location>
</feature>
<keyword evidence="3" id="KW-0812">Transmembrane</keyword>
<sequence length="1203" mass="140341">MKIGYQKDLTWTVVKAKKKKRSRNEKNHTSFWNEEEKNEENDMDFEVVFKKQKDVQKNSSKDKKKKHCLVEKFSDNFSDSEIEVVLCPDENCNPQHRSNVLNNNLLMQNDCDTCQPMQLSFEGFKELLNEDFFLEDSDIEVLDKTSNVQSTSNRKFKELDIAEGKKINNESLEIIFDENWHAGLFEGNENLTEKEKINIGENNENKVCLRYCVSECFCEQLFEPYEKNFSPTKYASSNLAQDKSLVDSDDEEYGIKTLFEKASYDFEEHIDNTKDVMTMKTSTLAIFFCISIIVAVHAGNGFGFAKEKSPTLETTTTPPGPAPEPSVNEKKDLFHDSNFENINFKLLRASSETKSALKTLLTSLRLLQEKHRQLQEIHDETMKNFNIQKQMTWYWRRKVTLIDHNENDDEKFKSQERKNNRFLIAQFEDVIQKLNISLEEAKLEAKMWKKKFFSSKLQNIPNSILNKNFESNTYFSKCFFHFSNALNDARLLNLSKPMDTPLSVFKKDSKTAWRNIKNNWKSRKSENENFEFDEKTSLLNKKKKNHCIKKKRNYYIELADAQKNNNKKVNDKKINSESKRKSTETANLNEKIPSMTNETKTVIIDCGDRQIKVVTEDQFPEQPAKVKSTYCKINGIAITVLEGKVQIVSAVDNKSLNKTVSTVDNKLKKPFSEINNETLILEKLDTKISQKHSNRNKKDEIQENKGVKDNTKFHLQTNSSEVQSILLNINQKISIIQVEQRNSSQRINKEIKYCEEKIEKMTASFLGDKEYFAIENEKLTRRLEKLESQLNQVINQTKVEAEKDLKKERTQCKIEYDDRTRRTSEERKSQERINKIAFYKTKLQQAVKEIKYLKKKLQVQVKFFKREALIEILGKKINTYRRLLQERNYPNDIIKKNFNLQGSTSSFYKIETNDRVPLALNTESNKKVYYGDNSLNLHSKEDIFHILADKLERPPESSYNPPVALEEKNIFFTPKSSYNPPVALEEKNIFFTPESSYNQNKLYQPENHSKFSNKQRTSNKQRESVQNKGKPKKLVMKTKTRNKNLVKNSSTLPSPKPSLSKTLKNTPNEKKVFSDNKKVKKQNPHKTANPTDFSKASENLKLQTKEDLSLFTGYTTSMHQTKTCDIFQKEKTDDDQNCCLKKSKGINFSKVTKPSSLRVTPPKSLKVKSFPSLSIDNTLWYFDSIEDKYNNNRDDEDEPFYLN</sequence>
<feature type="coiled-coil region" evidence="1">
    <location>
        <begin position="769"/>
        <end position="811"/>
    </location>
</feature>
<proteinExistence type="predicted"/>
<feature type="coiled-coil region" evidence="1">
    <location>
        <begin position="357"/>
        <end position="384"/>
    </location>
</feature>
<protein>
    <submittedName>
        <fullName evidence="5">Tubulin glycylase 3E isoform X2</fullName>
    </submittedName>
</protein>
<keyword evidence="3" id="KW-1133">Transmembrane helix</keyword>
<dbReference type="GeneID" id="100207552"/>
<dbReference type="RefSeq" id="XP_065672596.1">
    <property type="nucleotide sequence ID" value="XM_065816524.1"/>
</dbReference>
<feature type="compositionally biased region" description="Basic and acidic residues" evidence="2">
    <location>
        <begin position="568"/>
        <end position="583"/>
    </location>
</feature>
<feature type="region of interest" description="Disordered" evidence="2">
    <location>
        <begin position="16"/>
        <end position="39"/>
    </location>
</feature>